<evidence type="ECO:0000313" key="1">
    <source>
        <dbReference type="EMBL" id="EGF52630.1"/>
    </source>
</evidence>
<dbReference type="EMBL" id="AFBN01000094">
    <property type="protein sequence ID" value="EGF52630.1"/>
    <property type="molecule type" value="Genomic_DNA"/>
</dbReference>
<gene>
    <name evidence="1" type="ORF">HMPREF9446_02985</name>
</gene>
<reference evidence="1 2" key="1">
    <citation type="submission" date="2011-02" db="EMBL/GenBank/DDBJ databases">
        <authorList>
            <person name="Weinstock G."/>
            <person name="Sodergren E."/>
            <person name="Clifton S."/>
            <person name="Fulton L."/>
            <person name="Fulton B."/>
            <person name="Courtney L."/>
            <person name="Fronick C."/>
            <person name="Harrison M."/>
            <person name="Strong C."/>
            <person name="Farmer C."/>
            <person name="Delahaunty K."/>
            <person name="Markovic C."/>
            <person name="Hall O."/>
            <person name="Minx P."/>
            <person name="Tomlinson C."/>
            <person name="Mitreva M."/>
            <person name="Hou S."/>
            <person name="Chen J."/>
            <person name="Wollam A."/>
            <person name="Pepin K.H."/>
            <person name="Johnson M."/>
            <person name="Bhonagiri V."/>
            <person name="Zhang X."/>
            <person name="Suruliraj S."/>
            <person name="Warren W."/>
            <person name="Chinwalla A."/>
            <person name="Mardis E.R."/>
            <person name="Wilson R.K."/>
        </authorList>
    </citation>
    <scope>NUCLEOTIDE SEQUENCE [LARGE SCALE GENOMIC DNA]</scope>
    <source>
        <strain evidence="1 2">YIT 12057</strain>
    </source>
</reference>
<evidence type="ECO:0000313" key="2">
    <source>
        <dbReference type="Proteomes" id="UP000003416"/>
    </source>
</evidence>
<proteinExistence type="predicted"/>
<protein>
    <submittedName>
        <fullName evidence="1">Uncharacterized protein</fullName>
    </submittedName>
</protein>
<accession>F3PW52</accession>
<dbReference type="HOGENOM" id="CLU_3196085_0_0_10"/>
<keyword evidence="2" id="KW-1185">Reference proteome</keyword>
<organism evidence="1 2">
    <name type="scientific">Bacteroides fluxus YIT 12057</name>
    <dbReference type="NCBI Taxonomy" id="763034"/>
    <lineage>
        <taxon>Bacteria</taxon>
        <taxon>Pseudomonadati</taxon>
        <taxon>Bacteroidota</taxon>
        <taxon>Bacteroidia</taxon>
        <taxon>Bacteroidales</taxon>
        <taxon>Bacteroidaceae</taxon>
        <taxon>Bacteroides</taxon>
    </lineage>
</organism>
<dbReference type="Proteomes" id="UP000003416">
    <property type="component" value="Unassembled WGS sequence"/>
</dbReference>
<comment type="caution">
    <text evidence="1">The sequence shown here is derived from an EMBL/GenBank/DDBJ whole genome shotgun (WGS) entry which is preliminary data.</text>
</comment>
<dbReference type="AlphaFoldDB" id="F3PW52"/>
<dbReference type="STRING" id="763034.HMPREF9446_02985"/>
<sequence length="45" mass="5419">MILYKDNVKNQPGVRFLVKYNKRRFRIPELFTIFADKVKISYTPA</sequence>
<name>F3PW52_9BACE</name>